<accession>A0ABP9T439</accession>
<feature type="region of interest" description="Disordered" evidence="1">
    <location>
        <begin position="62"/>
        <end position="95"/>
    </location>
</feature>
<gene>
    <name evidence="2" type="ORF">GCM10023323_23790</name>
</gene>
<name>A0ABP9T439_9ACTN</name>
<evidence type="ECO:0000313" key="3">
    <source>
        <dbReference type="Proteomes" id="UP001499878"/>
    </source>
</evidence>
<evidence type="ECO:0000313" key="2">
    <source>
        <dbReference type="EMBL" id="GAA5207603.1"/>
    </source>
</evidence>
<evidence type="ECO:0000256" key="1">
    <source>
        <dbReference type="SAM" id="MobiDB-lite"/>
    </source>
</evidence>
<organism evidence="2 3">
    <name type="scientific">Streptomyces thinghirensis</name>
    <dbReference type="NCBI Taxonomy" id="551547"/>
    <lineage>
        <taxon>Bacteria</taxon>
        <taxon>Bacillati</taxon>
        <taxon>Actinomycetota</taxon>
        <taxon>Actinomycetes</taxon>
        <taxon>Kitasatosporales</taxon>
        <taxon>Streptomycetaceae</taxon>
        <taxon>Streptomyces</taxon>
    </lineage>
</organism>
<dbReference type="Proteomes" id="UP001499878">
    <property type="component" value="Unassembled WGS sequence"/>
</dbReference>
<keyword evidence="3" id="KW-1185">Reference proteome</keyword>
<comment type="caution">
    <text evidence="2">The sequence shown here is derived from an EMBL/GenBank/DDBJ whole genome shotgun (WGS) entry which is preliminary data.</text>
</comment>
<dbReference type="EMBL" id="BAABJR010000005">
    <property type="protein sequence ID" value="GAA5207603.1"/>
    <property type="molecule type" value="Genomic_DNA"/>
</dbReference>
<dbReference type="RefSeq" id="WP_345629363.1">
    <property type="nucleotide sequence ID" value="NZ_BAABJR010000005.1"/>
</dbReference>
<reference evidence="3" key="1">
    <citation type="journal article" date="2019" name="Int. J. Syst. Evol. Microbiol.">
        <title>The Global Catalogue of Microorganisms (GCM) 10K type strain sequencing project: providing services to taxonomists for standard genome sequencing and annotation.</title>
        <authorList>
            <consortium name="The Broad Institute Genomics Platform"/>
            <consortium name="The Broad Institute Genome Sequencing Center for Infectious Disease"/>
            <person name="Wu L."/>
            <person name="Ma J."/>
        </authorList>
    </citation>
    <scope>NUCLEOTIDE SEQUENCE [LARGE SCALE GENOMIC DNA]</scope>
    <source>
        <strain evidence="3">JCM 18306</strain>
    </source>
</reference>
<protein>
    <submittedName>
        <fullName evidence="2">Uncharacterized protein</fullName>
    </submittedName>
</protein>
<proteinExistence type="predicted"/>
<sequence>MPQPVTSTQEATTWSARSPRAALARFHQFREREALQPGGERVGTPRSGLGESAGELQLVFGGRGAGAGERGKQAAWARTAGGSEPTADVRVHGSA</sequence>